<gene>
    <name evidence="1" type="ORF">HTZ77_10965</name>
</gene>
<protein>
    <recommendedName>
        <fullName evidence="3">Esterase family protein</fullName>
    </recommendedName>
</protein>
<dbReference type="InterPro" id="IPR050583">
    <property type="entry name" value="Mycobacterial_A85_antigen"/>
</dbReference>
<dbReference type="Gene3D" id="3.40.50.1820">
    <property type="entry name" value="alpha/beta hydrolase"/>
    <property type="match status" value="1"/>
</dbReference>
<dbReference type="SUPFAM" id="SSF53474">
    <property type="entry name" value="alpha/beta-Hydrolases"/>
    <property type="match status" value="1"/>
</dbReference>
<reference evidence="1 2" key="1">
    <citation type="submission" date="2020-06" db="EMBL/GenBank/DDBJ databases">
        <title>Nonomuraea sp. SMC257, a novel actinomycete isolated from soil.</title>
        <authorList>
            <person name="Chanama M."/>
        </authorList>
    </citation>
    <scope>NUCLEOTIDE SEQUENCE [LARGE SCALE GENOMIC DNA]</scope>
    <source>
        <strain evidence="1 2">SMC257</strain>
    </source>
</reference>
<dbReference type="EMBL" id="JABWGN010000004">
    <property type="protein sequence ID" value="NUW31945.1"/>
    <property type="molecule type" value="Genomic_DNA"/>
</dbReference>
<name>A0A7Y6I723_9ACTN</name>
<comment type="caution">
    <text evidence="1">The sequence shown here is derived from an EMBL/GenBank/DDBJ whole genome shotgun (WGS) entry which is preliminary data.</text>
</comment>
<accession>A0A7Y6I723</accession>
<dbReference type="RefSeq" id="WP_175589398.1">
    <property type="nucleotide sequence ID" value="NZ_JABWGN010000004.1"/>
</dbReference>
<proteinExistence type="predicted"/>
<dbReference type="PANTHER" id="PTHR48098:SF1">
    <property type="entry name" value="DIACYLGLYCEROL ACYLTRANSFERASE_MYCOLYLTRANSFERASE AG85A"/>
    <property type="match status" value="1"/>
</dbReference>
<sequence length="448" mass="46933">MRRPIPRSRRPVRALAAALLTPLLPPLLTGLLSGLLAAPAIAPPAQAAQSAHAAGCSGVLPAPDAYGITCLRVERHPQRDGSELRDVTMTSTAIFQASGGTPVISPLAEPITVRVYLPPGYDPAASPRHRSLYLINGGGDAHDEWTTKTDLVSLLAEVPGHPYDGIVVMPTGGRSGWYADWAGRTDGFFAPRWETYHISQLVPWIDANFATVADRSGRGLAGVSMGGYGTLRYAAAHPDVFSVVGALSPGIELRARPAQGTISDSMWQAGAAIAPLDLLDGAFRVNKYDAGGVLVLDQDVQRLYRLDTLFGPHTTTVSGGRTVYDWPSANPATLATQGRYAPFNGRLAVYAGGCAPAAADPPGHGTGPAPSGCGYSTTSSAVTGATTVNEYILGSYAAAFDATLTGLGVGHRYCYSAGGHDWNSWPAYLTDFLQYAYGTPPARCPTVS</sequence>
<dbReference type="GO" id="GO:0016747">
    <property type="term" value="F:acyltransferase activity, transferring groups other than amino-acyl groups"/>
    <property type="evidence" value="ECO:0007669"/>
    <property type="project" value="TreeGrafter"/>
</dbReference>
<dbReference type="InterPro" id="IPR029058">
    <property type="entry name" value="AB_hydrolase_fold"/>
</dbReference>
<dbReference type="PANTHER" id="PTHR48098">
    <property type="entry name" value="ENTEROCHELIN ESTERASE-RELATED"/>
    <property type="match status" value="1"/>
</dbReference>
<dbReference type="AlphaFoldDB" id="A0A7Y6I723"/>
<evidence type="ECO:0000313" key="2">
    <source>
        <dbReference type="Proteomes" id="UP000586042"/>
    </source>
</evidence>
<keyword evidence="2" id="KW-1185">Reference proteome</keyword>
<dbReference type="Proteomes" id="UP000586042">
    <property type="component" value="Unassembled WGS sequence"/>
</dbReference>
<evidence type="ECO:0000313" key="1">
    <source>
        <dbReference type="EMBL" id="NUW31945.1"/>
    </source>
</evidence>
<dbReference type="InterPro" id="IPR000801">
    <property type="entry name" value="Esterase-like"/>
</dbReference>
<organism evidence="1 2">
    <name type="scientific">Nonomuraea montanisoli</name>
    <dbReference type="NCBI Taxonomy" id="2741721"/>
    <lineage>
        <taxon>Bacteria</taxon>
        <taxon>Bacillati</taxon>
        <taxon>Actinomycetota</taxon>
        <taxon>Actinomycetes</taxon>
        <taxon>Streptosporangiales</taxon>
        <taxon>Streptosporangiaceae</taxon>
        <taxon>Nonomuraea</taxon>
    </lineage>
</organism>
<evidence type="ECO:0008006" key="3">
    <source>
        <dbReference type="Google" id="ProtNLM"/>
    </source>
</evidence>
<dbReference type="Pfam" id="PF00756">
    <property type="entry name" value="Esterase"/>
    <property type="match status" value="1"/>
</dbReference>